<protein>
    <submittedName>
        <fullName evidence="1">Uncharacterized protein</fullName>
    </submittedName>
</protein>
<gene>
    <name evidence="1" type="ORF">E5329_22520</name>
</gene>
<organism evidence="1 2">
    <name type="scientific">Petralouisia muris</name>
    <dbReference type="NCBI Taxonomy" id="3032872"/>
    <lineage>
        <taxon>Bacteria</taxon>
        <taxon>Bacillati</taxon>
        <taxon>Bacillota</taxon>
        <taxon>Clostridia</taxon>
        <taxon>Lachnospirales</taxon>
        <taxon>Lachnospiraceae</taxon>
        <taxon>Petralouisia</taxon>
    </lineage>
</organism>
<reference evidence="1" key="1">
    <citation type="submission" date="2019-04" db="EMBL/GenBank/DDBJ databases">
        <title>Microbes associate with the intestines of laboratory mice.</title>
        <authorList>
            <person name="Navarre W."/>
            <person name="Wong E."/>
            <person name="Huang K."/>
            <person name="Tropini C."/>
            <person name="Ng K."/>
            <person name="Yu B."/>
        </authorList>
    </citation>
    <scope>NUCLEOTIDE SEQUENCE</scope>
    <source>
        <strain evidence="1">NM01_1-7b</strain>
    </source>
</reference>
<evidence type="ECO:0000313" key="1">
    <source>
        <dbReference type="EMBL" id="TGY91147.1"/>
    </source>
</evidence>
<sequence>MKVQELRNLLSASEREHVEKAFVESYKQLRKMQKEEIDPILIDILKGKAAEKKKTAANLSFEDLEQQITVFLENAYAQNYLAPNRIIPKNKRPKWRFLVKNFIKELEKIPPEHSNYSKAVKLLSDLYHLLCEACNYYLFSTDDAFRSIGWEQPALFELLVKKTFADGYSREKISTLLLHAATGGLSRESLHTYQERALLNGLKTSDVKYAAIEEAKKLVDARTEKLVGLTKYDSKRFQLEDEINEFCNMILMTSIALSEPEPGLKYFFHHTNYQTKEITLYCALDLVSQMEADDLWIAVYENYGIKKKIKPRDFLVKKYEERKGSV</sequence>
<accession>A0AC61RQ77</accession>
<name>A0AC61RQ77_9FIRM</name>
<evidence type="ECO:0000313" key="2">
    <source>
        <dbReference type="Proteomes" id="UP000304953"/>
    </source>
</evidence>
<dbReference type="Proteomes" id="UP000304953">
    <property type="component" value="Unassembled WGS sequence"/>
</dbReference>
<keyword evidence="2" id="KW-1185">Reference proteome</keyword>
<comment type="caution">
    <text evidence="1">The sequence shown here is derived from an EMBL/GenBank/DDBJ whole genome shotgun (WGS) entry which is preliminary data.</text>
</comment>
<proteinExistence type="predicted"/>
<dbReference type="EMBL" id="SRYA01000068">
    <property type="protein sequence ID" value="TGY91147.1"/>
    <property type="molecule type" value="Genomic_DNA"/>
</dbReference>